<feature type="compositionally biased region" description="Low complexity" evidence="1">
    <location>
        <begin position="262"/>
        <end position="274"/>
    </location>
</feature>
<evidence type="ECO:0000313" key="4">
    <source>
        <dbReference type="Proteomes" id="UP001521785"/>
    </source>
</evidence>
<feature type="region of interest" description="Disordered" evidence="1">
    <location>
        <begin position="249"/>
        <end position="292"/>
    </location>
</feature>
<dbReference type="InterPro" id="IPR018306">
    <property type="entry name" value="Phage_T5_Orf172_DNA-bd"/>
</dbReference>
<evidence type="ECO:0000256" key="1">
    <source>
        <dbReference type="SAM" id="MobiDB-lite"/>
    </source>
</evidence>
<dbReference type="PANTHER" id="PTHR28094:SF1">
    <property type="entry name" value="MEIOTICALLY UP-REGULATED GENE 113 PROTEIN"/>
    <property type="match status" value="1"/>
</dbReference>
<name>A0ABR3QSR1_9PLEO</name>
<gene>
    <name evidence="3" type="ORF">SLS60_009880</name>
</gene>
<proteinExistence type="predicted"/>
<protein>
    <recommendedName>
        <fullName evidence="2">Bacteriophage T5 Orf172 DNA-binding domain-containing protein</fullName>
    </recommendedName>
</protein>
<keyword evidence="4" id="KW-1185">Reference proteome</keyword>
<dbReference type="InterPro" id="IPR053006">
    <property type="entry name" value="Meiosis_regulatory"/>
</dbReference>
<dbReference type="Pfam" id="PF10544">
    <property type="entry name" value="T5orf172"/>
    <property type="match status" value="1"/>
</dbReference>
<organism evidence="3 4">
    <name type="scientific">Paraconiothyrium brasiliense</name>
    <dbReference type="NCBI Taxonomy" id="300254"/>
    <lineage>
        <taxon>Eukaryota</taxon>
        <taxon>Fungi</taxon>
        <taxon>Dikarya</taxon>
        <taxon>Ascomycota</taxon>
        <taxon>Pezizomycotina</taxon>
        <taxon>Dothideomycetes</taxon>
        <taxon>Pleosporomycetidae</taxon>
        <taxon>Pleosporales</taxon>
        <taxon>Massarineae</taxon>
        <taxon>Didymosphaeriaceae</taxon>
        <taxon>Paraconiothyrium</taxon>
    </lineage>
</organism>
<sequence length="560" mass="63133">MMRETSQALEKTEVSDNDFVTIDYYGGHLRQLWRNADPVTKINFKKAIAEGHKDIFKYYARLKGCHVDDVEDAIKSEEPVPEASNEFQVIVHEPNQHTLLSNIRELVGLQAMYSETQADGREPSNEADTATSGASGSAIFKPLHIDINAWEHRLDQPIDLDFQPRVPLASRSPEPGLVNSRASKNLTEYTVRSPDVAPLNSISKKSPGPAINPFSLPEVSETSKAGPPLHPTSSLVSLGNQSIEDGLEKAGVGRDTRGHTPGSMTSGSRSGESSAAQVSAENTPTPPAKKAGLFGMKTSMFPAQPPLTPTNPNQFSAHPERPMEAATPPTQRGLFSPDYTPRSGTPRHRRTQDIAYDIRELLRKPIDYDNSGYIYVMKASRFFDRFPPSRDRAEPEQWVKIGITQDIKERMDDLIKQCGMTDLAECGDDRLHKKPMLMPTLRRVEALCHKELENFKRPLDCNLTDTKCNTVHREWFNVTEEAAIRTVKRWLKFFDQSPYTKSGVLESGFWDDRVWNGEYLETDRDEDIDRTHERYQTWLESSIQQYETMIAEGKLNKLSV</sequence>
<dbReference type="EMBL" id="JAKJXO020000016">
    <property type="protein sequence ID" value="KAL1595192.1"/>
    <property type="molecule type" value="Genomic_DNA"/>
</dbReference>
<evidence type="ECO:0000259" key="2">
    <source>
        <dbReference type="SMART" id="SM00974"/>
    </source>
</evidence>
<feature type="compositionally biased region" description="Basic and acidic residues" evidence="1">
    <location>
        <begin position="249"/>
        <end position="258"/>
    </location>
</feature>
<feature type="region of interest" description="Disordered" evidence="1">
    <location>
        <begin position="197"/>
        <end position="237"/>
    </location>
</feature>
<dbReference type="PANTHER" id="PTHR28094">
    <property type="entry name" value="MEIOTICALLY UP-REGULATED GENE 113 PROTEIN"/>
    <property type="match status" value="1"/>
</dbReference>
<dbReference type="SMART" id="SM00974">
    <property type="entry name" value="T5orf172"/>
    <property type="match status" value="1"/>
</dbReference>
<feature type="region of interest" description="Disordered" evidence="1">
    <location>
        <begin position="307"/>
        <end position="348"/>
    </location>
</feature>
<accession>A0ABR3QSR1</accession>
<comment type="caution">
    <text evidence="3">The sequence shown here is derived from an EMBL/GenBank/DDBJ whole genome shotgun (WGS) entry which is preliminary data.</text>
</comment>
<feature type="region of interest" description="Disordered" evidence="1">
    <location>
        <begin position="166"/>
        <end position="185"/>
    </location>
</feature>
<evidence type="ECO:0000313" key="3">
    <source>
        <dbReference type="EMBL" id="KAL1595192.1"/>
    </source>
</evidence>
<feature type="domain" description="Bacteriophage T5 Orf172 DNA-binding" evidence="2">
    <location>
        <begin position="393"/>
        <end position="490"/>
    </location>
</feature>
<reference evidence="3 4" key="1">
    <citation type="submission" date="2024-02" db="EMBL/GenBank/DDBJ databases">
        <title>De novo assembly and annotation of 12 fungi associated with fruit tree decline syndrome in Ontario, Canada.</title>
        <authorList>
            <person name="Sulman M."/>
            <person name="Ellouze W."/>
            <person name="Ilyukhin E."/>
        </authorList>
    </citation>
    <scope>NUCLEOTIDE SEQUENCE [LARGE SCALE GENOMIC DNA]</scope>
    <source>
        <strain evidence="3 4">M42-189</strain>
    </source>
</reference>
<dbReference type="Proteomes" id="UP001521785">
    <property type="component" value="Unassembled WGS sequence"/>
</dbReference>